<proteinExistence type="predicted"/>
<gene>
    <name evidence="1" type="ORF">RC74_12215</name>
</gene>
<dbReference type="STRING" id="1579316.RC74_12215"/>
<sequence>MQSSIPTHTAVTYPFGWQTLSCQWEQLDYAARLSLADFAMAETPRSARISGLLALVYDLPEGGFDPDRLSLIDRTAALFSIACRIGCWPARFVCRCTACDVPCELRVRPDEFAYEPGTAYSVDVAGCGFMQPNGHHEALLEDGQDLAVQSLAIGTADAQDLDETFATLETGAPKFTAALPYACCECGAKNVFWFDPLDWIARHLRGLLREVHILAKTYHWSEPEILALSAARRRSYLTMIGAGS</sequence>
<dbReference type="Proteomes" id="UP000070371">
    <property type="component" value="Chromosome"/>
</dbReference>
<protein>
    <submittedName>
        <fullName evidence="1">Uncharacterized protein</fullName>
    </submittedName>
</protein>
<dbReference type="AlphaFoldDB" id="A0A126V2J5"/>
<dbReference type="EMBL" id="CP014327">
    <property type="protein sequence ID" value="AML51929.1"/>
    <property type="molecule type" value="Genomic_DNA"/>
</dbReference>
<accession>A0A126V2J5</accession>
<dbReference type="OrthoDB" id="283948at2"/>
<name>A0A126V2J5_9RHOB</name>
<dbReference type="RefSeq" id="WP_039004698.1">
    <property type="nucleotide sequence ID" value="NZ_CP014327.1"/>
</dbReference>
<reference evidence="1 2" key="1">
    <citation type="submission" date="2016-02" db="EMBL/GenBank/DDBJ databases">
        <title>Complete genome sequence of Halocynthiibacter arcticus PAMC 20958t from arctic marine sediment.</title>
        <authorList>
            <person name="Lee Y.M."/>
            <person name="Baek K."/>
            <person name="Lee H.K."/>
            <person name="Shin S.C."/>
        </authorList>
    </citation>
    <scope>NUCLEOTIDE SEQUENCE [LARGE SCALE GENOMIC DNA]</scope>
    <source>
        <strain evidence="1">PAMC 20958</strain>
    </source>
</reference>
<organism evidence="1 2">
    <name type="scientific">Falsihalocynthiibacter arcticus</name>
    <dbReference type="NCBI Taxonomy" id="1579316"/>
    <lineage>
        <taxon>Bacteria</taxon>
        <taxon>Pseudomonadati</taxon>
        <taxon>Pseudomonadota</taxon>
        <taxon>Alphaproteobacteria</taxon>
        <taxon>Rhodobacterales</taxon>
        <taxon>Roseobacteraceae</taxon>
        <taxon>Falsihalocynthiibacter</taxon>
    </lineage>
</organism>
<evidence type="ECO:0000313" key="1">
    <source>
        <dbReference type="EMBL" id="AML51929.1"/>
    </source>
</evidence>
<keyword evidence="2" id="KW-1185">Reference proteome</keyword>
<evidence type="ECO:0000313" key="2">
    <source>
        <dbReference type="Proteomes" id="UP000070371"/>
    </source>
</evidence>
<dbReference type="KEGG" id="hat:RC74_12215"/>